<keyword evidence="1" id="KW-1133">Transmembrane helix</keyword>
<name>A0ABW6VY59_9ACTN</name>
<reference evidence="2 3" key="1">
    <citation type="submission" date="2024-10" db="EMBL/GenBank/DDBJ databases">
        <title>The Natural Products Discovery Center: Release of the First 8490 Sequenced Strains for Exploring Actinobacteria Biosynthetic Diversity.</title>
        <authorList>
            <person name="Kalkreuter E."/>
            <person name="Kautsar S.A."/>
            <person name="Yang D."/>
            <person name="Bader C.D."/>
            <person name="Teijaro C.N."/>
            <person name="Fluegel L."/>
            <person name="Davis C.M."/>
            <person name="Simpson J.R."/>
            <person name="Lauterbach L."/>
            <person name="Steele A.D."/>
            <person name="Gui C."/>
            <person name="Meng S."/>
            <person name="Li G."/>
            <person name="Viehrig K."/>
            <person name="Ye F."/>
            <person name="Su P."/>
            <person name="Kiefer A.F."/>
            <person name="Nichols A."/>
            <person name="Cepeda A.J."/>
            <person name="Yan W."/>
            <person name="Fan B."/>
            <person name="Jiang Y."/>
            <person name="Adhikari A."/>
            <person name="Zheng C.-J."/>
            <person name="Schuster L."/>
            <person name="Cowan T.M."/>
            <person name="Smanski M.J."/>
            <person name="Chevrette M.G."/>
            <person name="De Carvalho L.P.S."/>
            <person name="Shen B."/>
        </authorList>
    </citation>
    <scope>NUCLEOTIDE SEQUENCE [LARGE SCALE GENOMIC DNA]</scope>
    <source>
        <strain evidence="2 3">NPDC000140</strain>
    </source>
</reference>
<feature type="transmembrane region" description="Helical" evidence="1">
    <location>
        <begin position="90"/>
        <end position="108"/>
    </location>
</feature>
<evidence type="ECO:0000313" key="3">
    <source>
        <dbReference type="Proteomes" id="UP001602287"/>
    </source>
</evidence>
<keyword evidence="1" id="KW-0472">Membrane</keyword>
<sequence>MPKDLASRQMCCAMHLRPPLAAQVLLLYSLDNPKAWCPSFGVDAVALVRHAQAADTHWRRLYDAVAMTRYALLGLVGLGILLLWRDGPVTALLTLPLIAVACGVGWRTTFLSLQETRAAAIGAMAEEEALAAQAPEVESELEDELAALQDANMIVFEVAADNPFVGSGTEIGRWALPPIDVSRGGEKHQDGTRPPATFSIRDLHDDLIRLARSRLGLSDIEVTKRIYVRGDVLPDCEGLFHPDEVRPPSRLETSWVDLGSDAPGEQARTYVCLAKSLVGGQIVVTLFARYTLDQGILSCEFAAFVLPPVRRDSAPATGFYGLFGEDLSPLHGRSTTSALALAAWRTYLAQLFLRSDRGIDLAEAHEERTQQHYEALQEGRRYDYGAPFSARELAASTSIESYFEVADVRDCLLRMQRGVIDCLVAFLTDKGIDTSEIAAGKQRIINNITNIGEVSGRGNIFGSHGRVTNVDRDDQTD</sequence>
<gene>
    <name evidence="2" type="ORF">ACFY3B_21705</name>
</gene>
<evidence type="ECO:0000256" key="1">
    <source>
        <dbReference type="SAM" id="Phobius"/>
    </source>
</evidence>
<comment type="caution">
    <text evidence="2">The sequence shown here is derived from an EMBL/GenBank/DDBJ whole genome shotgun (WGS) entry which is preliminary data.</text>
</comment>
<proteinExistence type="predicted"/>
<dbReference type="EMBL" id="JBIAZM010000008">
    <property type="protein sequence ID" value="MFF5202218.1"/>
    <property type="molecule type" value="Genomic_DNA"/>
</dbReference>
<keyword evidence="3" id="KW-1185">Reference proteome</keyword>
<organism evidence="2 3">
    <name type="scientific">Micromonospora parva</name>
    <dbReference type="NCBI Taxonomy" id="1464048"/>
    <lineage>
        <taxon>Bacteria</taxon>
        <taxon>Bacillati</taxon>
        <taxon>Actinomycetota</taxon>
        <taxon>Actinomycetes</taxon>
        <taxon>Micromonosporales</taxon>
        <taxon>Micromonosporaceae</taxon>
        <taxon>Micromonospora</taxon>
    </lineage>
</organism>
<protein>
    <submittedName>
        <fullName evidence="2">Uncharacterized protein</fullName>
    </submittedName>
</protein>
<dbReference type="Proteomes" id="UP001602287">
    <property type="component" value="Unassembled WGS sequence"/>
</dbReference>
<feature type="transmembrane region" description="Helical" evidence="1">
    <location>
        <begin position="67"/>
        <end position="84"/>
    </location>
</feature>
<dbReference type="RefSeq" id="WP_387221662.1">
    <property type="nucleotide sequence ID" value="NZ_JBIAZM010000008.1"/>
</dbReference>
<keyword evidence="1" id="KW-0812">Transmembrane</keyword>
<evidence type="ECO:0000313" key="2">
    <source>
        <dbReference type="EMBL" id="MFF5202218.1"/>
    </source>
</evidence>
<accession>A0ABW6VY59</accession>